<dbReference type="PANTHER" id="PTHR19288">
    <property type="entry name" value="4-NITROPHENYLPHOSPHATASE-RELATED"/>
    <property type="match status" value="1"/>
</dbReference>
<dbReference type="NCBIfam" id="TIGR01460">
    <property type="entry name" value="HAD-SF-IIA"/>
    <property type="match status" value="1"/>
</dbReference>
<protein>
    <submittedName>
        <fullName evidence="1">HAD-superfamily hydrolase, subfamily IIA</fullName>
    </submittedName>
</protein>
<dbReference type="OrthoDB" id="9791073at2"/>
<dbReference type="Gene3D" id="3.40.50.1000">
    <property type="entry name" value="HAD superfamily/HAD-like"/>
    <property type="match status" value="2"/>
</dbReference>
<dbReference type="Pfam" id="PF13344">
    <property type="entry name" value="Hydrolase_6"/>
    <property type="match status" value="1"/>
</dbReference>
<dbReference type="InterPro" id="IPR006356">
    <property type="entry name" value="HAD-SF_hydro_IIA_hyp3"/>
</dbReference>
<keyword evidence="2" id="KW-1185">Reference proteome</keyword>
<dbReference type="STRING" id="395963.Bind_1328"/>
<dbReference type="PANTHER" id="PTHR19288:SF90">
    <property type="entry name" value="OS08G0542600 PROTEIN"/>
    <property type="match status" value="1"/>
</dbReference>
<dbReference type="HOGENOM" id="CLU_043473_2_0_5"/>
<dbReference type="eggNOG" id="COG0647">
    <property type="taxonomic scope" value="Bacteria"/>
</dbReference>
<dbReference type="NCBIfam" id="TIGR01459">
    <property type="entry name" value="HAD-SF-IIA-hyp4"/>
    <property type="match status" value="1"/>
</dbReference>
<dbReference type="EMBL" id="CP001016">
    <property type="protein sequence ID" value="ACB94968.1"/>
    <property type="molecule type" value="Genomic_DNA"/>
</dbReference>
<keyword evidence="1" id="KW-0378">Hydrolase</keyword>
<proteinExistence type="predicted"/>
<dbReference type="GO" id="GO:0005737">
    <property type="term" value="C:cytoplasm"/>
    <property type="evidence" value="ECO:0007669"/>
    <property type="project" value="TreeGrafter"/>
</dbReference>
<dbReference type="Proteomes" id="UP000001695">
    <property type="component" value="Chromosome"/>
</dbReference>
<dbReference type="SUPFAM" id="SSF56784">
    <property type="entry name" value="HAD-like"/>
    <property type="match status" value="1"/>
</dbReference>
<dbReference type="KEGG" id="bid:Bind_1328"/>
<dbReference type="AlphaFoldDB" id="B2IK36"/>
<dbReference type="InterPro" id="IPR006357">
    <property type="entry name" value="HAD-SF_hydro_IIA"/>
</dbReference>
<gene>
    <name evidence="1" type="ordered locus">Bind_1328</name>
</gene>
<dbReference type="InterPro" id="IPR023214">
    <property type="entry name" value="HAD_sf"/>
</dbReference>
<organism evidence="1 2">
    <name type="scientific">Beijerinckia indica subsp. indica (strain ATCC 9039 / DSM 1715 / NCIMB 8712)</name>
    <dbReference type="NCBI Taxonomy" id="395963"/>
    <lineage>
        <taxon>Bacteria</taxon>
        <taxon>Pseudomonadati</taxon>
        <taxon>Pseudomonadota</taxon>
        <taxon>Alphaproteobacteria</taxon>
        <taxon>Hyphomicrobiales</taxon>
        <taxon>Beijerinckiaceae</taxon>
        <taxon>Beijerinckia</taxon>
    </lineage>
</organism>
<reference evidence="1 2" key="2">
    <citation type="journal article" date="2010" name="J. Bacteriol.">
        <title>Complete genome sequence of Beijerinckia indica subsp. indica.</title>
        <authorList>
            <person name="Tamas I."/>
            <person name="Dedysh S.N."/>
            <person name="Liesack W."/>
            <person name="Stott M.B."/>
            <person name="Alam M."/>
            <person name="Murrell J.C."/>
            <person name="Dunfield P.F."/>
        </authorList>
    </citation>
    <scope>NUCLEOTIDE SEQUENCE [LARGE SCALE GENOMIC DNA]</scope>
    <source>
        <strain evidence="2">ATCC 9039 / DSM 1715 / NCIMB 8712</strain>
    </source>
</reference>
<dbReference type="Pfam" id="PF13242">
    <property type="entry name" value="Hydrolase_like"/>
    <property type="match status" value="1"/>
</dbReference>
<dbReference type="GO" id="GO:0016791">
    <property type="term" value="F:phosphatase activity"/>
    <property type="evidence" value="ECO:0007669"/>
    <property type="project" value="TreeGrafter"/>
</dbReference>
<dbReference type="CDD" id="cd07525">
    <property type="entry name" value="HAD_like"/>
    <property type="match status" value="1"/>
</dbReference>
<evidence type="ECO:0000313" key="2">
    <source>
        <dbReference type="Proteomes" id="UP000001695"/>
    </source>
</evidence>
<reference evidence="2" key="1">
    <citation type="submission" date="2008-03" db="EMBL/GenBank/DDBJ databases">
        <title>Complete sequence of chromosome of Beijerinckia indica subsp. indica ATCC 9039.</title>
        <authorList>
            <consortium name="US DOE Joint Genome Institute"/>
            <person name="Copeland A."/>
            <person name="Lucas S."/>
            <person name="Lapidus A."/>
            <person name="Glavina del Rio T."/>
            <person name="Dalin E."/>
            <person name="Tice H."/>
            <person name="Bruce D."/>
            <person name="Goodwin L."/>
            <person name="Pitluck S."/>
            <person name="LaButti K."/>
            <person name="Schmutz J."/>
            <person name="Larimer F."/>
            <person name="Land M."/>
            <person name="Hauser L."/>
            <person name="Kyrpides N."/>
            <person name="Mikhailova N."/>
            <person name="Dunfield P.F."/>
            <person name="Dedysh S.N."/>
            <person name="Liesack W."/>
            <person name="Saw J.H."/>
            <person name="Alam M."/>
            <person name="Chen Y."/>
            <person name="Murrell J.C."/>
            <person name="Richardson P."/>
        </authorList>
    </citation>
    <scope>NUCLEOTIDE SEQUENCE [LARGE SCALE GENOMIC DNA]</scope>
    <source>
        <strain evidence="2">ATCC 9039 / DSM 1715 / NCIMB 8712</strain>
    </source>
</reference>
<accession>B2IK36</accession>
<name>B2IK36_BEII9</name>
<sequence length="299" mass="32553">MDQEPRLPDSPHKLSGLHDLAANYDVILSDVWGVIHNGIHAFPKACDALQRFRHQGGKVILLTNAPRPGQVIITQLDGFGVPRDAYDGIVSSGDITISLIKERQALSLFKIGPRSDDVLYTEAERHIVTPLRFAPADQADYLVCTGLFDELRERPEDYDPLLRAPAAAGRELICANPDIVVRIGDELVACAGAIAERYQALGGKVLQAGKPFDAIYVRALSLAGRTPSQSSRVLAIGDAMHTDIEGAHRQGLDNVFITSGIHRSVLHHPERGDLDAAALRQFLQGSEAPPMAVMPELIW</sequence>
<evidence type="ECO:0000313" key="1">
    <source>
        <dbReference type="EMBL" id="ACB94968.1"/>
    </source>
</evidence>
<dbReference type="InterPro" id="IPR036412">
    <property type="entry name" value="HAD-like_sf"/>
</dbReference>